<feature type="compositionally biased region" description="Low complexity" evidence="1">
    <location>
        <begin position="253"/>
        <end position="262"/>
    </location>
</feature>
<name>A0AAN6YSF3_9PEZI</name>
<feature type="region of interest" description="Disordered" evidence="1">
    <location>
        <begin position="339"/>
        <end position="378"/>
    </location>
</feature>
<reference evidence="2" key="1">
    <citation type="journal article" date="2023" name="Mol. Phylogenet. Evol.">
        <title>Genome-scale phylogeny and comparative genomics of the fungal order Sordariales.</title>
        <authorList>
            <person name="Hensen N."/>
            <person name="Bonometti L."/>
            <person name="Westerberg I."/>
            <person name="Brannstrom I.O."/>
            <person name="Guillou S."/>
            <person name="Cros-Aarteil S."/>
            <person name="Calhoun S."/>
            <person name="Haridas S."/>
            <person name="Kuo A."/>
            <person name="Mondo S."/>
            <person name="Pangilinan J."/>
            <person name="Riley R."/>
            <person name="LaButti K."/>
            <person name="Andreopoulos B."/>
            <person name="Lipzen A."/>
            <person name="Chen C."/>
            <person name="Yan M."/>
            <person name="Daum C."/>
            <person name="Ng V."/>
            <person name="Clum A."/>
            <person name="Steindorff A."/>
            <person name="Ohm R.A."/>
            <person name="Martin F."/>
            <person name="Silar P."/>
            <person name="Natvig D.O."/>
            <person name="Lalanne C."/>
            <person name="Gautier V."/>
            <person name="Ament-Velasquez S.L."/>
            <person name="Kruys A."/>
            <person name="Hutchinson M.I."/>
            <person name="Powell A.J."/>
            <person name="Barry K."/>
            <person name="Miller A.N."/>
            <person name="Grigoriev I.V."/>
            <person name="Debuchy R."/>
            <person name="Gladieux P."/>
            <person name="Hiltunen Thoren M."/>
            <person name="Johannesson H."/>
        </authorList>
    </citation>
    <scope>NUCLEOTIDE SEQUENCE</scope>
    <source>
        <strain evidence="2">CBS 508.74</strain>
    </source>
</reference>
<dbReference type="Proteomes" id="UP001302812">
    <property type="component" value="Unassembled WGS sequence"/>
</dbReference>
<organism evidence="2 3">
    <name type="scientific">Canariomyces notabilis</name>
    <dbReference type="NCBI Taxonomy" id="2074819"/>
    <lineage>
        <taxon>Eukaryota</taxon>
        <taxon>Fungi</taxon>
        <taxon>Dikarya</taxon>
        <taxon>Ascomycota</taxon>
        <taxon>Pezizomycotina</taxon>
        <taxon>Sordariomycetes</taxon>
        <taxon>Sordariomycetidae</taxon>
        <taxon>Sordariales</taxon>
        <taxon>Chaetomiaceae</taxon>
        <taxon>Canariomyces</taxon>
    </lineage>
</organism>
<proteinExistence type="predicted"/>
<reference evidence="2" key="2">
    <citation type="submission" date="2023-05" db="EMBL/GenBank/DDBJ databases">
        <authorList>
            <consortium name="Lawrence Berkeley National Laboratory"/>
            <person name="Steindorff A."/>
            <person name="Hensen N."/>
            <person name="Bonometti L."/>
            <person name="Westerberg I."/>
            <person name="Brannstrom I.O."/>
            <person name="Guillou S."/>
            <person name="Cros-Aarteil S."/>
            <person name="Calhoun S."/>
            <person name="Haridas S."/>
            <person name="Kuo A."/>
            <person name="Mondo S."/>
            <person name="Pangilinan J."/>
            <person name="Riley R."/>
            <person name="Labutti K."/>
            <person name="Andreopoulos B."/>
            <person name="Lipzen A."/>
            <person name="Chen C."/>
            <person name="Yanf M."/>
            <person name="Daum C."/>
            <person name="Ng V."/>
            <person name="Clum A."/>
            <person name="Ohm R."/>
            <person name="Martin F."/>
            <person name="Silar P."/>
            <person name="Natvig D."/>
            <person name="Lalanne C."/>
            <person name="Gautier V."/>
            <person name="Ament-Velasquez S.L."/>
            <person name="Kruys A."/>
            <person name="Hutchinson M.I."/>
            <person name="Powell A.J."/>
            <person name="Barry K."/>
            <person name="Miller A.N."/>
            <person name="Grigoriev I.V."/>
            <person name="Debuchy R."/>
            <person name="Gladieux P."/>
            <person name="Thoren M.H."/>
            <person name="Johannesson H."/>
        </authorList>
    </citation>
    <scope>NUCLEOTIDE SEQUENCE</scope>
    <source>
        <strain evidence="2">CBS 508.74</strain>
    </source>
</reference>
<feature type="compositionally biased region" description="Polar residues" evidence="1">
    <location>
        <begin position="108"/>
        <end position="122"/>
    </location>
</feature>
<feature type="region of interest" description="Disordered" evidence="1">
    <location>
        <begin position="408"/>
        <end position="457"/>
    </location>
</feature>
<evidence type="ECO:0000313" key="3">
    <source>
        <dbReference type="Proteomes" id="UP001302812"/>
    </source>
</evidence>
<feature type="compositionally biased region" description="Polar residues" evidence="1">
    <location>
        <begin position="60"/>
        <end position="79"/>
    </location>
</feature>
<dbReference type="GeneID" id="89937788"/>
<feature type="region of interest" description="Disordered" evidence="1">
    <location>
        <begin position="239"/>
        <end position="265"/>
    </location>
</feature>
<feature type="compositionally biased region" description="Basic and acidic residues" evidence="1">
    <location>
        <begin position="414"/>
        <end position="425"/>
    </location>
</feature>
<sequence length="774" mass="82738">MTGSRPAAAYRVNNLDTFSRGRQSFTRSSVSLGTASVEDHSAPAPGIPRFREDSPERPSTAPTSQASRSELANSVSQPKSKGPRGPPPLSFRMVRLGVAGPRSRPESRSSITTATSAYRGTSTISRTASTRNVNGPGYKDILDAQSEIRPADFRARVRASGARDYGEDVADRNIAQNGLDLHLPSQPSPRYHKSSMTLSADAKPVRESLARRRSVNTYMPLGSPKVMSRSSPDVVQPLAPTPELVKKESSPPTAGGRAARATRAARDSIMLAKRKAVATMSDNAKRDVPSSTGSILPSSSARLSALGLETSPPRARHSLHALQMSVSSMPSPKLEEIAENSPSFRTRSVRGWSASSSAPTTADSTAPSSQQPPSLHTANTSLVDLPVTAPLPSPTHLKSITTTIPAINDTINHNNDDGDGNGHDGNDDDTSSYYPASEGGGGGHARPGSSKAEYHFHYNDDNDNNSTHSFNLDDYLSFLSDHADGDDGDSIRRRSAAESEKSLLFNDAGYGAGGLQLPGLPEPIPAVAASPPVPAPAVGGLKSIGGGDDKGIKVGWRSRLGPGMFMFDQRFYFPEEDEEEEEELGQGPGERERGYMRERLDEVGNKGLENGIGREANMEWERRQRRYVLDTGAHDEEDFPEELGKGEVTPICTDIPGKRSATLTALCLSGGGETHTEQIEPVQGQEQRRVEEVTGEGRYQREGDKTVDIAAAVRLRKQVRRAKRMVAAAAAQTVSVSKLRPAGPTPVPVVHVEPGTYEEGGTLSTTTTAISNDG</sequence>
<comment type="caution">
    <text evidence="2">The sequence shown here is derived from an EMBL/GenBank/DDBJ whole genome shotgun (WGS) entry which is preliminary data.</text>
</comment>
<dbReference type="AlphaFoldDB" id="A0AAN6YSF3"/>
<feature type="region of interest" description="Disordered" evidence="1">
    <location>
        <begin position="177"/>
        <end position="208"/>
    </location>
</feature>
<feature type="compositionally biased region" description="Polar residues" evidence="1">
    <location>
        <begin position="15"/>
        <end position="34"/>
    </location>
</feature>
<evidence type="ECO:0000313" key="2">
    <source>
        <dbReference type="EMBL" id="KAK4112313.1"/>
    </source>
</evidence>
<protein>
    <submittedName>
        <fullName evidence="2">Uncharacterized protein</fullName>
    </submittedName>
</protein>
<feature type="region of interest" description="Disordered" evidence="1">
    <location>
        <begin position="278"/>
        <end position="298"/>
    </location>
</feature>
<dbReference type="EMBL" id="MU853343">
    <property type="protein sequence ID" value="KAK4112313.1"/>
    <property type="molecule type" value="Genomic_DNA"/>
</dbReference>
<feature type="compositionally biased region" description="Low complexity" evidence="1">
    <location>
        <begin position="353"/>
        <end position="369"/>
    </location>
</feature>
<accession>A0AAN6YSF3</accession>
<feature type="compositionally biased region" description="Polar residues" evidence="1">
    <location>
        <begin position="762"/>
        <end position="774"/>
    </location>
</feature>
<keyword evidence="3" id="KW-1185">Reference proteome</keyword>
<gene>
    <name evidence="2" type="ORF">N656DRAFT_768938</name>
</gene>
<feature type="region of interest" description="Disordered" evidence="1">
    <location>
        <begin position="739"/>
        <end position="774"/>
    </location>
</feature>
<evidence type="ECO:0000256" key="1">
    <source>
        <dbReference type="SAM" id="MobiDB-lite"/>
    </source>
</evidence>
<dbReference type="RefSeq" id="XP_064669883.1">
    <property type="nucleotide sequence ID" value="XM_064813663.1"/>
</dbReference>
<feature type="region of interest" description="Disordered" evidence="1">
    <location>
        <begin position="15"/>
        <end position="122"/>
    </location>
</feature>